<dbReference type="Proteomes" id="UP000320813">
    <property type="component" value="Unassembled WGS sequence"/>
</dbReference>
<dbReference type="Gene3D" id="3.40.50.150">
    <property type="entry name" value="Vaccinia Virus protein VP39"/>
    <property type="match status" value="1"/>
</dbReference>
<name>A0A519BCW7_9DELT</name>
<gene>
    <name evidence="2" type="ORF">EVJ47_02310</name>
</gene>
<evidence type="ECO:0000313" key="2">
    <source>
        <dbReference type="EMBL" id="RZD15125.1"/>
    </source>
</evidence>
<dbReference type="GO" id="GO:0008168">
    <property type="term" value="F:methyltransferase activity"/>
    <property type="evidence" value="ECO:0007669"/>
    <property type="project" value="UniProtKB-KW"/>
</dbReference>
<feature type="domain" description="Methyltransferase" evidence="1">
    <location>
        <begin position="38"/>
        <end position="158"/>
    </location>
</feature>
<evidence type="ECO:0000313" key="3">
    <source>
        <dbReference type="Proteomes" id="UP000320813"/>
    </source>
</evidence>
<keyword evidence="2" id="KW-0489">Methyltransferase</keyword>
<dbReference type="GO" id="GO:0032259">
    <property type="term" value="P:methylation"/>
    <property type="evidence" value="ECO:0007669"/>
    <property type="project" value="UniProtKB-KW"/>
</dbReference>
<organism evidence="2 3">
    <name type="scientific">Candidatus Acidulodesulfobacterium ferriphilum</name>
    <dbReference type="NCBI Taxonomy" id="2597223"/>
    <lineage>
        <taxon>Bacteria</taxon>
        <taxon>Deltaproteobacteria</taxon>
        <taxon>Candidatus Acidulodesulfobacterales</taxon>
        <taxon>Candidatus Acidulodesulfobacterium</taxon>
    </lineage>
</organism>
<dbReference type="InterPro" id="IPR025714">
    <property type="entry name" value="Methyltranfer_dom"/>
</dbReference>
<keyword evidence="2" id="KW-0808">Transferase</keyword>
<sequence length="187" mass="21583">MKLKTYALFPAFFSSIIDNKFRNLFENMEKNVELMGVKPGMKVLEAGCGSGFVTEFLSKAVGKEGSVISIDIQEKMIKKAQRKRGYLQNAFFRVSSASDLSSVKNEEIDLAFLYYSFHEIEDKENAVSELFRVIKHNGMLSIKEPRFEVFEKDRESYKELIISKGFRFIESIKNCDFLGCYLKFVKN</sequence>
<reference evidence="2 3" key="1">
    <citation type="submission" date="2019-01" db="EMBL/GenBank/DDBJ databases">
        <title>Insights into ecological role of a new deltaproteobacterial order Candidatus Sinidesulfobacterales (Sva0485) by metagenomics and metatranscriptomics.</title>
        <authorList>
            <person name="Tan S."/>
            <person name="Liu J."/>
            <person name="Fang Y."/>
            <person name="Hedlund B.P."/>
            <person name="Lian Z.H."/>
            <person name="Huang L.Y."/>
            <person name="Li J.T."/>
            <person name="Huang L.N."/>
            <person name="Li W.J."/>
            <person name="Jiang H.C."/>
            <person name="Dong H.L."/>
            <person name="Shu W.S."/>
        </authorList>
    </citation>
    <scope>NUCLEOTIDE SEQUENCE [LARGE SCALE GENOMIC DNA]</scope>
    <source>
        <strain evidence="2">AP3</strain>
    </source>
</reference>
<dbReference type="PANTHER" id="PTHR43861">
    <property type="entry name" value="TRANS-ACONITATE 2-METHYLTRANSFERASE-RELATED"/>
    <property type="match status" value="1"/>
</dbReference>
<comment type="caution">
    <text evidence="2">The sequence shown here is derived from an EMBL/GenBank/DDBJ whole genome shotgun (WGS) entry which is preliminary data.</text>
</comment>
<dbReference type="CDD" id="cd02440">
    <property type="entry name" value="AdoMet_MTases"/>
    <property type="match status" value="1"/>
</dbReference>
<accession>A0A519BCW7</accession>
<dbReference type="AlphaFoldDB" id="A0A519BCW7"/>
<dbReference type="SUPFAM" id="SSF53335">
    <property type="entry name" value="S-adenosyl-L-methionine-dependent methyltransferases"/>
    <property type="match status" value="1"/>
</dbReference>
<dbReference type="EMBL" id="SGBD01000001">
    <property type="protein sequence ID" value="RZD15125.1"/>
    <property type="molecule type" value="Genomic_DNA"/>
</dbReference>
<dbReference type="InterPro" id="IPR029063">
    <property type="entry name" value="SAM-dependent_MTases_sf"/>
</dbReference>
<dbReference type="Pfam" id="PF13847">
    <property type="entry name" value="Methyltransf_31"/>
    <property type="match status" value="1"/>
</dbReference>
<protein>
    <submittedName>
        <fullName evidence="2">Methyltransferase domain-containing protein</fullName>
    </submittedName>
</protein>
<proteinExistence type="predicted"/>
<evidence type="ECO:0000259" key="1">
    <source>
        <dbReference type="Pfam" id="PF13847"/>
    </source>
</evidence>